<dbReference type="Gene3D" id="2.70.170.10">
    <property type="entry name" value="Neurotransmitter-gated ion-channel ligand-binding domain"/>
    <property type="match status" value="1"/>
</dbReference>
<dbReference type="InterPro" id="IPR036734">
    <property type="entry name" value="Neur_chan_lig-bd_sf"/>
</dbReference>
<feature type="domain" description="Neurotransmitter-gated ion-channel ligand-binding" evidence="1">
    <location>
        <begin position="108"/>
        <end position="190"/>
    </location>
</feature>
<sequence length="254" mass="28812">MDLKKMTQLRGGSLRTWEFVIYVNDSKSNADGQFGLDDALFGNHESVAIYVSKLCDGGTMADEPEDLQYFAEKYGTPSFNLSLLGASIEELMEPVKNPHHLDGILRTPPVLFVGDKVIVKIGLQIQAMSNFELSTMDYDVDTWLRMAWYDPRLRHGSSRPILVNEFRFLKKIWRPDPIFTNAKSATFQKKPSRSVFGKKVRTKDSTRVGFTSDAVEFEWFSEPSDAIQLNRDLEIPELTLVDVKAETCDGSRKS</sequence>
<proteinExistence type="predicted"/>
<dbReference type="InterPro" id="IPR006202">
    <property type="entry name" value="Neur_chan_lig-bd"/>
</dbReference>
<dbReference type="Pfam" id="PF02931">
    <property type="entry name" value="Neur_chan_LBD"/>
    <property type="match status" value="1"/>
</dbReference>
<accession>A0A2G9TY23</accession>
<gene>
    <name evidence="2" type="ORF">TELCIR_16119</name>
</gene>
<dbReference type="EMBL" id="KZ352242">
    <property type="protein sequence ID" value="PIO62332.1"/>
    <property type="molecule type" value="Genomic_DNA"/>
</dbReference>
<dbReference type="GO" id="GO:0005230">
    <property type="term" value="F:extracellular ligand-gated monoatomic ion channel activity"/>
    <property type="evidence" value="ECO:0007669"/>
    <property type="project" value="InterPro"/>
</dbReference>
<dbReference type="SUPFAM" id="SSF63712">
    <property type="entry name" value="Nicotinic receptor ligand binding domain-like"/>
    <property type="match status" value="1"/>
</dbReference>
<dbReference type="GO" id="GO:0016020">
    <property type="term" value="C:membrane"/>
    <property type="evidence" value="ECO:0007669"/>
    <property type="project" value="InterPro"/>
</dbReference>
<feature type="non-terminal residue" evidence="2">
    <location>
        <position position="254"/>
    </location>
</feature>
<protein>
    <recommendedName>
        <fullName evidence="1">Neurotransmitter-gated ion-channel ligand-binding domain-containing protein</fullName>
    </recommendedName>
</protein>
<evidence type="ECO:0000313" key="2">
    <source>
        <dbReference type="EMBL" id="PIO62332.1"/>
    </source>
</evidence>
<name>A0A2G9TY23_TELCI</name>
<dbReference type="Proteomes" id="UP000230423">
    <property type="component" value="Unassembled WGS sequence"/>
</dbReference>
<evidence type="ECO:0000313" key="3">
    <source>
        <dbReference type="Proteomes" id="UP000230423"/>
    </source>
</evidence>
<reference evidence="2 3" key="1">
    <citation type="submission" date="2015-09" db="EMBL/GenBank/DDBJ databases">
        <title>Draft genome of the parasitic nematode Teladorsagia circumcincta isolate WARC Sus (inbred).</title>
        <authorList>
            <person name="Mitreva M."/>
        </authorList>
    </citation>
    <scope>NUCLEOTIDE SEQUENCE [LARGE SCALE GENOMIC DNA]</scope>
    <source>
        <strain evidence="2 3">S</strain>
    </source>
</reference>
<organism evidence="2 3">
    <name type="scientific">Teladorsagia circumcincta</name>
    <name type="common">Brown stomach worm</name>
    <name type="synonym">Ostertagia circumcincta</name>
    <dbReference type="NCBI Taxonomy" id="45464"/>
    <lineage>
        <taxon>Eukaryota</taxon>
        <taxon>Metazoa</taxon>
        <taxon>Ecdysozoa</taxon>
        <taxon>Nematoda</taxon>
        <taxon>Chromadorea</taxon>
        <taxon>Rhabditida</taxon>
        <taxon>Rhabditina</taxon>
        <taxon>Rhabditomorpha</taxon>
        <taxon>Strongyloidea</taxon>
        <taxon>Trichostrongylidae</taxon>
        <taxon>Teladorsagia</taxon>
    </lineage>
</organism>
<dbReference type="OrthoDB" id="442503at2759"/>
<evidence type="ECO:0000259" key="1">
    <source>
        <dbReference type="Pfam" id="PF02931"/>
    </source>
</evidence>
<keyword evidence="3" id="KW-1185">Reference proteome</keyword>
<dbReference type="AlphaFoldDB" id="A0A2G9TY23"/>